<reference evidence="1" key="2">
    <citation type="submission" date="2019-01" db="UniProtKB">
        <authorList>
            <consortium name="EnsemblPlants"/>
        </authorList>
    </citation>
    <scope>IDENTIFICATION</scope>
    <source>
        <strain evidence="1">cv. Heinz 1706</strain>
    </source>
</reference>
<proteinExistence type="predicted"/>
<dbReference type="Gramene" id="Solyc09g008160.3.1">
    <property type="protein sequence ID" value="Solyc09g008160.3.1"/>
    <property type="gene ID" value="Solyc09g008160.3"/>
</dbReference>
<dbReference type="InParanoid" id="A0A3Q7HYK8"/>
<organism evidence="1">
    <name type="scientific">Solanum lycopersicum</name>
    <name type="common">Tomato</name>
    <name type="synonym">Lycopersicon esculentum</name>
    <dbReference type="NCBI Taxonomy" id="4081"/>
    <lineage>
        <taxon>Eukaryota</taxon>
        <taxon>Viridiplantae</taxon>
        <taxon>Streptophyta</taxon>
        <taxon>Embryophyta</taxon>
        <taxon>Tracheophyta</taxon>
        <taxon>Spermatophyta</taxon>
        <taxon>Magnoliopsida</taxon>
        <taxon>eudicotyledons</taxon>
        <taxon>Gunneridae</taxon>
        <taxon>Pentapetalae</taxon>
        <taxon>asterids</taxon>
        <taxon>lamiids</taxon>
        <taxon>Solanales</taxon>
        <taxon>Solanaceae</taxon>
        <taxon>Solanoideae</taxon>
        <taxon>Solaneae</taxon>
        <taxon>Solanum</taxon>
        <taxon>Solanum subgen. Lycopersicon</taxon>
    </lineage>
</organism>
<dbReference type="AlphaFoldDB" id="A0A3Q7HYK8"/>
<accession>A0A3Q7HYK8</accession>
<keyword evidence="2" id="KW-1185">Reference proteome</keyword>
<protein>
    <submittedName>
        <fullName evidence="1">Uncharacterized protein</fullName>
    </submittedName>
</protein>
<evidence type="ECO:0000313" key="1">
    <source>
        <dbReference type="EnsemblPlants" id="Solyc09g008160.3.1"/>
    </source>
</evidence>
<evidence type="ECO:0000313" key="2">
    <source>
        <dbReference type="Proteomes" id="UP000004994"/>
    </source>
</evidence>
<dbReference type="Proteomes" id="UP000004994">
    <property type="component" value="Chromosome 9"/>
</dbReference>
<name>A0A3Q7HYK8_SOLLC</name>
<dbReference type="EnsemblPlants" id="Solyc09g008160.3.1">
    <property type="protein sequence ID" value="Solyc09g008160.3.1"/>
    <property type="gene ID" value="Solyc09g008160.3"/>
</dbReference>
<sequence>MTKPCFLSNITGRKLSRKIRTMNSSGTNTWIKIPETRTTSIGLFTFHKFLQFISMLLFPFEISVDTMNQNIFSL</sequence>
<reference evidence="1" key="1">
    <citation type="journal article" date="2012" name="Nature">
        <title>The tomato genome sequence provides insights into fleshy fruit evolution.</title>
        <authorList>
            <consortium name="Tomato Genome Consortium"/>
        </authorList>
    </citation>
    <scope>NUCLEOTIDE SEQUENCE [LARGE SCALE GENOMIC DNA]</scope>
    <source>
        <strain evidence="1">cv. Heinz 1706</strain>
    </source>
</reference>